<organism evidence="2 3">
    <name type="scientific">Symbiodinium natans</name>
    <dbReference type="NCBI Taxonomy" id="878477"/>
    <lineage>
        <taxon>Eukaryota</taxon>
        <taxon>Sar</taxon>
        <taxon>Alveolata</taxon>
        <taxon>Dinophyceae</taxon>
        <taxon>Suessiales</taxon>
        <taxon>Symbiodiniaceae</taxon>
        <taxon>Symbiodinium</taxon>
    </lineage>
</organism>
<keyword evidence="1" id="KW-1133">Transmembrane helix</keyword>
<proteinExistence type="predicted"/>
<dbReference type="EMBL" id="CAJNDS010002096">
    <property type="protein sequence ID" value="CAE7323985.1"/>
    <property type="molecule type" value="Genomic_DNA"/>
</dbReference>
<feature type="transmembrane region" description="Helical" evidence="1">
    <location>
        <begin position="60"/>
        <end position="81"/>
    </location>
</feature>
<keyword evidence="1" id="KW-0812">Transmembrane</keyword>
<name>A0A812P7K8_9DINO</name>
<accession>A0A812P7K8</accession>
<protein>
    <submittedName>
        <fullName evidence="2">Uncharacterized protein</fullName>
    </submittedName>
</protein>
<gene>
    <name evidence="2" type="ORF">SNAT2548_LOCUS16974</name>
</gene>
<dbReference type="Proteomes" id="UP000604046">
    <property type="component" value="Unassembled WGS sequence"/>
</dbReference>
<evidence type="ECO:0000313" key="2">
    <source>
        <dbReference type="EMBL" id="CAE7323985.1"/>
    </source>
</evidence>
<keyword evidence="3" id="KW-1185">Reference proteome</keyword>
<evidence type="ECO:0000313" key="3">
    <source>
        <dbReference type="Proteomes" id="UP000604046"/>
    </source>
</evidence>
<evidence type="ECO:0000256" key="1">
    <source>
        <dbReference type="SAM" id="Phobius"/>
    </source>
</evidence>
<dbReference type="AlphaFoldDB" id="A0A812P7K8"/>
<sequence>MGTMRISAVQGNRWELVQKGDYEEQHHKIEKILAGAGGELRLGAVEQLLNTQLHKQASMAIVYMYISGCLWQIAMLSLAGAHRVYRHCVALPIFEARFGSPSCQSFTCDICDLVTTFHLPGLQMGTI</sequence>
<reference evidence="2" key="1">
    <citation type="submission" date="2021-02" db="EMBL/GenBank/DDBJ databases">
        <authorList>
            <person name="Dougan E. K."/>
            <person name="Rhodes N."/>
            <person name="Thang M."/>
            <person name="Chan C."/>
        </authorList>
    </citation>
    <scope>NUCLEOTIDE SEQUENCE</scope>
</reference>
<comment type="caution">
    <text evidence="2">The sequence shown here is derived from an EMBL/GenBank/DDBJ whole genome shotgun (WGS) entry which is preliminary data.</text>
</comment>
<keyword evidence="1" id="KW-0472">Membrane</keyword>